<accession>A0A024GPJ5</accession>
<organism evidence="1 2">
    <name type="scientific">Albugo candida</name>
    <dbReference type="NCBI Taxonomy" id="65357"/>
    <lineage>
        <taxon>Eukaryota</taxon>
        <taxon>Sar</taxon>
        <taxon>Stramenopiles</taxon>
        <taxon>Oomycota</taxon>
        <taxon>Peronosporomycetes</taxon>
        <taxon>Albuginales</taxon>
        <taxon>Albuginaceae</taxon>
        <taxon>Albugo</taxon>
    </lineage>
</organism>
<reference evidence="1 2" key="1">
    <citation type="submission" date="2012-05" db="EMBL/GenBank/DDBJ databases">
        <title>Recombination and specialization in a pathogen metapopulation.</title>
        <authorList>
            <person name="Gardiner A."/>
            <person name="Kemen E."/>
            <person name="Schultz-Larsen T."/>
            <person name="MacLean D."/>
            <person name="Van Oosterhout C."/>
            <person name="Jones J.D.G."/>
        </authorList>
    </citation>
    <scope>NUCLEOTIDE SEQUENCE [LARGE SCALE GENOMIC DNA]</scope>
    <source>
        <strain evidence="1 2">Ac Nc2</strain>
    </source>
</reference>
<dbReference type="Proteomes" id="UP000053237">
    <property type="component" value="Unassembled WGS sequence"/>
</dbReference>
<protein>
    <submittedName>
        <fullName evidence="1">Uncharacterized protein</fullName>
    </submittedName>
</protein>
<evidence type="ECO:0000313" key="1">
    <source>
        <dbReference type="EMBL" id="CCI48422.1"/>
    </source>
</evidence>
<sequence length="146" mass="16343">MISQLADGLDQFFINIDKARVFSLALVVDMLSAFTGDSLKNVGTSELQRNHHFRLKLNSIEFPEELIEINPSQKCDKISIVRTYNGSNTIATCFAFCCTMTASWPSQATQTAESTGSMPPVENEFSHKYGCCRHNQHTILLDDTVF</sequence>
<proteinExistence type="predicted"/>
<dbReference type="EMBL" id="CAIX01000226">
    <property type="protein sequence ID" value="CCI48422.1"/>
    <property type="molecule type" value="Genomic_DNA"/>
</dbReference>
<comment type="caution">
    <text evidence="1">The sequence shown here is derived from an EMBL/GenBank/DDBJ whole genome shotgun (WGS) entry which is preliminary data.</text>
</comment>
<gene>
    <name evidence="1" type="ORF">BN9_095520</name>
</gene>
<name>A0A024GPJ5_9STRA</name>
<keyword evidence="2" id="KW-1185">Reference proteome</keyword>
<dbReference type="AlphaFoldDB" id="A0A024GPJ5"/>
<dbReference type="InParanoid" id="A0A024GPJ5"/>
<evidence type="ECO:0000313" key="2">
    <source>
        <dbReference type="Proteomes" id="UP000053237"/>
    </source>
</evidence>